<evidence type="ECO:0000256" key="6">
    <source>
        <dbReference type="NCBIfam" id="TIGR00152"/>
    </source>
</evidence>
<organism evidence="7 8">
    <name type="scientific">Salinispira pacifica</name>
    <dbReference type="NCBI Taxonomy" id="1307761"/>
    <lineage>
        <taxon>Bacteria</taxon>
        <taxon>Pseudomonadati</taxon>
        <taxon>Spirochaetota</taxon>
        <taxon>Spirochaetia</taxon>
        <taxon>Spirochaetales</taxon>
        <taxon>Spirochaetaceae</taxon>
        <taxon>Salinispira</taxon>
    </lineage>
</organism>
<evidence type="ECO:0000256" key="1">
    <source>
        <dbReference type="ARBA" id="ARBA00009018"/>
    </source>
</evidence>
<sequence>MREEEANSDCPVLGITGPYCSGKSTLAQELTRRGWVQIEVDRLGHESLARKKNEIVTEFGSAVLSPDGTSVDRKKLGSLVFSDPRRLEQLENIVHPDMKARSEELIREYRQSQDLPTGILLNAAILFKMELESLCDAVIWVSAPLPLRIIRARKRDGLSWKELFRRFSAQKKLRPQLAPGNVDMYKVDNLQKGRAVRRIERIVRDRLWNRTKPT</sequence>
<dbReference type="EMBL" id="CP006939">
    <property type="protein sequence ID" value="AHC13731.1"/>
    <property type="molecule type" value="Genomic_DNA"/>
</dbReference>
<dbReference type="GO" id="GO:0005737">
    <property type="term" value="C:cytoplasm"/>
    <property type="evidence" value="ECO:0007669"/>
    <property type="project" value="UniProtKB-SubCell"/>
</dbReference>
<dbReference type="EC" id="2.7.1.24" evidence="5 6"/>
<dbReference type="Pfam" id="PF01121">
    <property type="entry name" value="CoaE"/>
    <property type="match status" value="1"/>
</dbReference>
<accession>V5WEY3</accession>
<feature type="binding site" evidence="5">
    <location>
        <begin position="20"/>
        <end position="25"/>
    </location>
    <ligand>
        <name>ATP</name>
        <dbReference type="ChEBI" id="CHEBI:30616"/>
    </ligand>
</feature>
<keyword evidence="5" id="KW-0963">Cytoplasm</keyword>
<dbReference type="Gene3D" id="3.40.50.300">
    <property type="entry name" value="P-loop containing nucleotide triphosphate hydrolases"/>
    <property type="match status" value="1"/>
</dbReference>
<keyword evidence="2 5" id="KW-0547">Nucleotide-binding</keyword>
<dbReference type="STRING" id="1307761.L21SP2_0291"/>
<reference evidence="7 8" key="1">
    <citation type="journal article" date="2015" name="Stand. Genomic Sci.">
        <title>Complete genome sequence and description of Salinispira pacifica gen. nov., sp. nov., a novel spirochaete isolated form a hypersaline microbial mat.</title>
        <authorList>
            <person name="Ben Hania W."/>
            <person name="Joseph M."/>
            <person name="Schumann P."/>
            <person name="Bunk B."/>
            <person name="Fiebig A."/>
            <person name="Sproer C."/>
            <person name="Klenk H.P."/>
            <person name="Fardeau M.L."/>
            <person name="Spring S."/>
        </authorList>
    </citation>
    <scope>NUCLEOTIDE SEQUENCE [LARGE SCALE GENOMIC DNA]</scope>
    <source>
        <strain evidence="7 8">L21-RPul-D2</strain>
    </source>
</reference>
<dbReference type="RefSeq" id="WP_024266664.1">
    <property type="nucleotide sequence ID" value="NC_023035.1"/>
</dbReference>
<dbReference type="UniPathway" id="UPA00241">
    <property type="reaction ID" value="UER00356"/>
</dbReference>
<dbReference type="HAMAP" id="MF_00376">
    <property type="entry name" value="Dephospho_CoA_kinase"/>
    <property type="match status" value="1"/>
</dbReference>
<dbReference type="PANTHER" id="PTHR10695:SF46">
    <property type="entry name" value="BIFUNCTIONAL COENZYME A SYNTHASE-RELATED"/>
    <property type="match status" value="1"/>
</dbReference>
<comment type="similarity">
    <text evidence="1 5">Belongs to the CoaE family.</text>
</comment>
<dbReference type="GO" id="GO:0004140">
    <property type="term" value="F:dephospho-CoA kinase activity"/>
    <property type="evidence" value="ECO:0007669"/>
    <property type="project" value="UniProtKB-UniRule"/>
</dbReference>
<comment type="catalytic activity">
    <reaction evidence="5">
        <text>3'-dephospho-CoA + ATP = ADP + CoA + H(+)</text>
        <dbReference type="Rhea" id="RHEA:18245"/>
        <dbReference type="ChEBI" id="CHEBI:15378"/>
        <dbReference type="ChEBI" id="CHEBI:30616"/>
        <dbReference type="ChEBI" id="CHEBI:57287"/>
        <dbReference type="ChEBI" id="CHEBI:57328"/>
        <dbReference type="ChEBI" id="CHEBI:456216"/>
        <dbReference type="EC" id="2.7.1.24"/>
    </reaction>
</comment>
<comment type="pathway">
    <text evidence="5">Cofactor biosynthesis; coenzyme A biosynthesis; CoA from (R)-pantothenate: step 5/5.</text>
</comment>
<proteinExistence type="inferred from homology"/>
<comment type="subcellular location">
    <subcellularLocation>
        <location evidence="5">Cytoplasm</location>
    </subcellularLocation>
</comment>
<comment type="function">
    <text evidence="5">Catalyzes the phosphorylation of the 3'-hydroxyl group of dephosphocoenzyme A to form coenzyme A.</text>
</comment>
<name>V5WEY3_9SPIO</name>
<dbReference type="PANTHER" id="PTHR10695">
    <property type="entry name" value="DEPHOSPHO-COA KINASE-RELATED"/>
    <property type="match status" value="1"/>
</dbReference>
<evidence type="ECO:0000256" key="2">
    <source>
        <dbReference type="ARBA" id="ARBA00022741"/>
    </source>
</evidence>
<dbReference type="AlphaFoldDB" id="V5WEY3"/>
<dbReference type="PROSITE" id="PS51219">
    <property type="entry name" value="DPCK"/>
    <property type="match status" value="1"/>
</dbReference>
<evidence type="ECO:0000256" key="5">
    <source>
        <dbReference type="HAMAP-Rule" id="MF_00376"/>
    </source>
</evidence>
<keyword evidence="5 7" id="KW-0418">Kinase</keyword>
<evidence type="ECO:0000256" key="4">
    <source>
        <dbReference type="ARBA" id="ARBA00022993"/>
    </source>
</evidence>
<dbReference type="SUPFAM" id="SSF52540">
    <property type="entry name" value="P-loop containing nucleoside triphosphate hydrolases"/>
    <property type="match status" value="1"/>
</dbReference>
<protein>
    <recommendedName>
        <fullName evidence="5 6">Dephospho-CoA kinase</fullName>
        <ecNumber evidence="5 6">2.7.1.24</ecNumber>
    </recommendedName>
    <alternativeName>
        <fullName evidence="5">Dephosphocoenzyme A kinase</fullName>
    </alternativeName>
</protein>
<dbReference type="GO" id="GO:0005524">
    <property type="term" value="F:ATP binding"/>
    <property type="evidence" value="ECO:0007669"/>
    <property type="project" value="UniProtKB-UniRule"/>
</dbReference>
<dbReference type="GO" id="GO:0015937">
    <property type="term" value="P:coenzyme A biosynthetic process"/>
    <property type="evidence" value="ECO:0007669"/>
    <property type="project" value="UniProtKB-UniRule"/>
</dbReference>
<dbReference type="HOGENOM" id="CLU_057180_0_0_12"/>
<dbReference type="InterPro" id="IPR001977">
    <property type="entry name" value="Depp_CoAkinase"/>
</dbReference>
<dbReference type="CDD" id="cd02022">
    <property type="entry name" value="DPCK"/>
    <property type="match status" value="1"/>
</dbReference>
<keyword evidence="8" id="KW-1185">Reference proteome</keyword>
<dbReference type="NCBIfam" id="TIGR00152">
    <property type="entry name" value="dephospho-CoA kinase"/>
    <property type="match status" value="1"/>
</dbReference>
<dbReference type="Proteomes" id="UP000018680">
    <property type="component" value="Chromosome"/>
</dbReference>
<gene>
    <name evidence="5" type="primary">coaE</name>
    <name evidence="7" type="ORF">L21SP2_0291</name>
</gene>
<dbReference type="eggNOG" id="COG0237">
    <property type="taxonomic scope" value="Bacteria"/>
</dbReference>
<keyword evidence="5 7" id="KW-0808">Transferase</keyword>
<evidence type="ECO:0000313" key="7">
    <source>
        <dbReference type="EMBL" id="AHC13731.1"/>
    </source>
</evidence>
<evidence type="ECO:0000313" key="8">
    <source>
        <dbReference type="Proteomes" id="UP000018680"/>
    </source>
</evidence>
<dbReference type="InterPro" id="IPR027417">
    <property type="entry name" value="P-loop_NTPase"/>
</dbReference>
<keyword evidence="4 5" id="KW-0173">Coenzyme A biosynthesis</keyword>
<dbReference type="KEGG" id="slr:L21SP2_0291"/>
<keyword evidence="3 5" id="KW-0067">ATP-binding</keyword>
<evidence type="ECO:0000256" key="3">
    <source>
        <dbReference type="ARBA" id="ARBA00022840"/>
    </source>
</evidence>